<feature type="region of interest" description="Disordered" evidence="1">
    <location>
        <begin position="739"/>
        <end position="771"/>
    </location>
</feature>
<dbReference type="AlphaFoldDB" id="A0A1V6XNP8"/>
<feature type="compositionally biased region" description="Polar residues" evidence="1">
    <location>
        <begin position="274"/>
        <end position="296"/>
    </location>
</feature>
<feature type="compositionally biased region" description="Polar residues" evidence="1">
    <location>
        <begin position="473"/>
        <end position="510"/>
    </location>
</feature>
<evidence type="ECO:0000313" key="5">
    <source>
        <dbReference type="Proteomes" id="UP000191691"/>
    </source>
</evidence>
<feature type="compositionally biased region" description="Polar residues" evidence="1">
    <location>
        <begin position="352"/>
        <end position="370"/>
    </location>
</feature>
<feature type="compositionally biased region" description="Polar residues" evidence="1">
    <location>
        <begin position="245"/>
        <end position="267"/>
    </location>
</feature>
<feature type="domain" description="C2H2-type" evidence="2">
    <location>
        <begin position="938"/>
        <end position="963"/>
    </location>
</feature>
<gene>
    <name evidence="4" type="ORF">PENNAL_c0064G07780</name>
    <name evidence="3" type="ORF">PNAL_LOCUS11</name>
</gene>
<proteinExistence type="predicted"/>
<feature type="compositionally biased region" description="Low complexity" evidence="1">
    <location>
        <begin position="429"/>
        <end position="439"/>
    </location>
</feature>
<feature type="region of interest" description="Disordered" evidence="1">
    <location>
        <begin position="12"/>
        <end position="31"/>
    </location>
</feature>
<comment type="caution">
    <text evidence="4">The sequence shown here is derived from an EMBL/GenBank/DDBJ whole genome shotgun (WGS) entry which is preliminary data.</text>
</comment>
<feature type="compositionally biased region" description="Basic and acidic residues" evidence="1">
    <location>
        <begin position="458"/>
        <end position="467"/>
    </location>
</feature>
<reference evidence="3" key="3">
    <citation type="submission" date="2021-07" db="EMBL/GenBank/DDBJ databases">
        <authorList>
            <person name="Branca A.L. A."/>
        </authorList>
    </citation>
    <scope>NUCLEOTIDE SEQUENCE</scope>
</reference>
<organism evidence="4 5">
    <name type="scientific">Penicillium nalgiovense</name>
    <dbReference type="NCBI Taxonomy" id="60175"/>
    <lineage>
        <taxon>Eukaryota</taxon>
        <taxon>Fungi</taxon>
        <taxon>Dikarya</taxon>
        <taxon>Ascomycota</taxon>
        <taxon>Pezizomycotina</taxon>
        <taxon>Eurotiomycetes</taxon>
        <taxon>Eurotiomycetidae</taxon>
        <taxon>Eurotiales</taxon>
        <taxon>Aspergillaceae</taxon>
        <taxon>Penicillium</taxon>
    </lineage>
</organism>
<evidence type="ECO:0000313" key="4">
    <source>
        <dbReference type="EMBL" id="OQE76794.1"/>
    </source>
</evidence>
<evidence type="ECO:0000313" key="3">
    <source>
        <dbReference type="EMBL" id="CAG7934988.1"/>
    </source>
</evidence>
<feature type="compositionally biased region" description="Polar residues" evidence="1">
    <location>
        <begin position="125"/>
        <end position="136"/>
    </location>
</feature>
<dbReference type="SMART" id="SM00355">
    <property type="entry name" value="ZnF_C2H2"/>
    <property type="match status" value="2"/>
</dbReference>
<dbReference type="Proteomes" id="UP001153461">
    <property type="component" value="Unassembled WGS sequence"/>
</dbReference>
<feature type="compositionally biased region" description="Polar residues" evidence="1">
    <location>
        <begin position="312"/>
        <end position="344"/>
    </location>
</feature>
<feature type="region of interest" description="Disordered" evidence="1">
    <location>
        <begin position="423"/>
        <end position="562"/>
    </location>
</feature>
<feature type="domain" description="C2H2-type" evidence="2">
    <location>
        <begin position="968"/>
        <end position="994"/>
    </location>
</feature>
<feature type="compositionally biased region" description="Polar residues" evidence="1">
    <location>
        <begin position="401"/>
        <end position="410"/>
    </location>
</feature>
<feature type="compositionally biased region" description="Polar residues" evidence="1">
    <location>
        <begin position="92"/>
        <end position="106"/>
    </location>
</feature>
<dbReference type="Proteomes" id="UP000191691">
    <property type="component" value="Unassembled WGS sequence"/>
</dbReference>
<name>A0A1V6XNP8_PENNA</name>
<evidence type="ECO:0000256" key="1">
    <source>
        <dbReference type="SAM" id="MobiDB-lite"/>
    </source>
</evidence>
<feature type="compositionally biased region" description="Polar residues" evidence="1">
    <location>
        <begin position="377"/>
        <end position="394"/>
    </location>
</feature>
<dbReference type="OrthoDB" id="17530at2759"/>
<accession>A0A1V6XNP8</accession>
<dbReference type="OMA" id="PNINNED"/>
<protein>
    <recommendedName>
        <fullName evidence="2">C2H2-type domain-containing protein</fullName>
    </recommendedName>
</protein>
<reference evidence="5" key="2">
    <citation type="journal article" date="2017" name="Nat. Microbiol.">
        <title>Global analysis of biosynthetic gene clusters reveals vast potential of secondary metabolite production in Penicillium species.</title>
        <authorList>
            <person name="Nielsen J.C."/>
            <person name="Grijseels S."/>
            <person name="Prigent S."/>
            <person name="Ji B."/>
            <person name="Dainat J."/>
            <person name="Nielsen K.F."/>
            <person name="Frisvad J.C."/>
            <person name="Workman M."/>
            <person name="Nielsen J."/>
        </authorList>
    </citation>
    <scope>NUCLEOTIDE SEQUENCE [LARGE SCALE GENOMIC DNA]</scope>
    <source>
        <strain evidence="5">IBT 13039</strain>
    </source>
</reference>
<reference evidence="4" key="1">
    <citation type="submission" date="2016-10" db="EMBL/GenBank/DDBJ databases">
        <title>Uncovering the secondary metabolism of Penicillium species provides insights into the evolution of 6-MSA pathways.</title>
        <authorList>
            <person name="Nielsen J.C."/>
            <person name="Nielsen J."/>
        </authorList>
    </citation>
    <scope>NUCLEOTIDE SEQUENCE [LARGE SCALE GENOMIC DNA]</scope>
    <source>
        <strain evidence="4">IBT 13039</strain>
    </source>
</reference>
<feature type="compositionally biased region" description="Polar residues" evidence="1">
    <location>
        <begin position="870"/>
        <end position="883"/>
    </location>
</feature>
<evidence type="ECO:0000259" key="2">
    <source>
        <dbReference type="SMART" id="SM00355"/>
    </source>
</evidence>
<feature type="compositionally biased region" description="Polar residues" evidence="1">
    <location>
        <begin position="145"/>
        <end position="166"/>
    </location>
</feature>
<dbReference type="EMBL" id="CAJVNV010000001">
    <property type="protein sequence ID" value="CAG7934988.1"/>
    <property type="molecule type" value="Genomic_DNA"/>
</dbReference>
<feature type="compositionally biased region" description="Pro residues" evidence="1">
    <location>
        <begin position="819"/>
        <end position="833"/>
    </location>
</feature>
<dbReference type="EMBL" id="MOOB01000064">
    <property type="protein sequence ID" value="OQE76794.1"/>
    <property type="molecule type" value="Genomic_DNA"/>
</dbReference>
<feature type="region of interest" description="Disordered" evidence="1">
    <location>
        <begin position="805"/>
        <end position="917"/>
    </location>
</feature>
<feature type="region of interest" description="Disordered" evidence="1">
    <location>
        <begin position="70"/>
        <end position="410"/>
    </location>
</feature>
<feature type="compositionally biased region" description="Polar residues" evidence="1">
    <location>
        <begin position="205"/>
        <end position="236"/>
    </location>
</feature>
<keyword evidence="5" id="KW-1185">Reference proteome</keyword>
<sequence>MSNGGMDGFDWLQSFLPADSQPDPNINNEDYQTHPAFHDAEEAAQAAFMHQPAQRSYLFMRSTNAGTNHALNPQLYSHDSGAQYGGNKHQQKSNIQFNNPPSSHSRYPTDRSHNSNHRPNPPAPSQQQHLAAQTHQDAYRHGQTRMGSASPPQRPSGSIPNSSAHQSTHRVNETTRPTVPAQGMNPPMARAVPTYGNPHPRVPSNPKQNSQVLSQTRMPQRMMTQVQRTHTESPSYRYSKMPAHNPQQAPHSTAAQGTRPTPPVQRTHSAEGPQESQRSYQSHSTTPAQNTQQISWSAAAAQRQWPGPPGRRTQTPAARPKASQSPYQRHTTTPTQNVQRQSHPNAPPSPHSMDTASLVSETRQSTTPATINREAPNPTTQNLATNSATSNTISPEPPFHNQDNVQSALPTGSDRVHSLAIPQPVSTRSSPVSIISAPASGPPASPAKTTAVPSQLDKGWHQEKQGNQDKAALTSSHESPYQINQQPPISRPNEQSTPGVSSAFASSTPPAVSHPGPAYNSSRTSGPRWGTLSHSAVAKQPAADNTQSQGYPLPGPLPHPKKRWVPADEHYIYSMPPAKMRLLDSGKRQTITPPNDPSAGSWVSGAQVPMEHARPRGTGRILKNRGDLVQQINPSDALPKKYYDPTTIARDVLIAAGRHPTEKHLNHHLDPLRRNFTRIDYCADLATFRWDLVDAEQPEPQVDRMPPVPAPQIPRPLAHPQWQSRPRDPSFTFSHVTTRDFAPVPSRDTPPNRQVALPERIDERAPPGGLSPWGTLPFEPPTYHYPQHILSLNLPSGLPRVEAVPASPKFSSNKSVPLLTPPLPQPPQPPQPHPQTEQRRRSTTNSAATPKPPPAPKQVTPKITIKPAPQGQTVKSQSDSGRTVKSPEATRLPQPQVVIPLSSAKMTTKRRPGRPSNRAASNIEVAIHREQPVDYKIFPCKWEGCAAQLHNIESVRAHVIKVHIPHSLVCKWKDCGNKTPMAAADMFQHLATEHISKIAWELGDGPTVPVTAENNPNHPSVLGDRSARKGTMVLPVDEHQVKAFSKAHGKSTEKTKAQALIEAGRHWKQQIGPEMDWSDRRLSTPARQHRVHTGEMAFVGES</sequence>
<dbReference type="InterPro" id="IPR013087">
    <property type="entry name" value="Znf_C2H2_type"/>
</dbReference>